<gene>
    <name evidence="3" type="ORF">QOZ94_000437</name>
</gene>
<reference evidence="3 4" key="1">
    <citation type="submission" date="2023-07" db="EMBL/GenBank/DDBJ databases">
        <title>Genomic Encyclopedia of Type Strains, Phase IV (KMG-IV): sequencing the most valuable type-strain genomes for metagenomic binning, comparative biology and taxonomic classification.</title>
        <authorList>
            <person name="Goeker M."/>
        </authorList>
    </citation>
    <scope>NUCLEOTIDE SEQUENCE [LARGE SCALE GENOMIC DNA]</scope>
    <source>
        <strain evidence="3 4">DSM 3770</strain>
    </source>
</reference>
<keyword evidence="4" id="KW-1185">Reference proteome</keyword>
<evidence type="ECO:0000256" key="1">
    <source>
        <dbReference type="SAM" id="SignalP"/>
    </source>
</evidence>
<comment type="caution">
    <text evidence="3">The sequence shown here is derived from an EMBL/GenBank/DDBJ whole genome shotgun (WGS) entry which is preliminary data.</text>
</comment>
<organism evidence="3 4">
    <name type="scientific">Xanthobacter agilis</name>
    <dbReference type="NCBI Taxonomy" id="47492"/>
    <lineage>
        <taxon>Bacteria</taxon>
        <taxon>Pseudomonadati</taxon>
        <taxon>Pseudomonadota</taxon>
        <taxon>Alphaproteobacteria</taxon>
        <taxon>Hyphomicrobiales</taxon>
        <taxon>Xanthobacteraceae</taxon>
        <taxon>Xanthobacter</taxon>
    </lineage>
</organism>
<dbReference type="SMART" id="SM01111">
    <property type="entry name" value="CVNH"/>
    <property type="match status" value="1"/>
</dbReference>
<dbReference type="EMBL" id="JAUSVY010000001">
    <property type="protein sequence ID" value="MDQ0503667.1"/>
    <property type="molecule type" value="Genomic_DNA"/>
</dbReference>
<dbReference type="InterPro" id="IPR011058">
    <property type="entry name" value="Cyanovirin-N"/>
</dbReference>
<name>A0ABU0L938_XANAG</name>
<evidence type="ECO:0000313" key="4">
    <source>
        <dbReference type="Proteomes" id="UP001241747"/>
    </source>
</evidence>
<evidence type="ECO:0000313" key="3">
    <source>
        <dbReference type="EMBL" id="MDQ0503667.1"/>
    </source>
</evidence>
<dbReference type="InterPro" id="IPR036673">
    <property type="entry name" value="Cyanovirin-N_sf"/>
</dbReference>
<dbReference type="RefSeq" id="WP_237346682.1">
    <property type="nucleotide sequence ID" value="NZ_JABWGX010000022.1"/>
</dbReference>
<dbReference type="Proteomes" id="UP001241747">
    <property type="component" value="Unassembled WGS sequence"/>
</dbReference>
<feature type="signal peptide" evidence="1">
    <location>
        <begin position="1"/>
        <end position="24"/>
    </location>
</feature>
<dbReference type="SUPFAM" id="SSF51322">
    <property type="entry name" value="Cyanovirin-N"/>
    <property type="match status" value="2"/>
</dbReference>
<feature type="domain" description="Cyanovirin-N" evidence="2">
    <location>
        <begin position="31"/>
        <end position="158"/>
    </location>
</feature>
<protein>
    <recommendedName>
        <fullName evidence="2">Cyanovirin-N domain-containing protein</fullName>
    </recommendedName>
</protein>
<sequence>MGARGMIAWICAVLAANAVAPASAQNVPAGTYLWSCRDVSLAGGTLTAICSAPGGVWVAARLEDYPFCVGDISNRNGGLFCMRASSVLGVETPAARAATRLPPAGSYMGSCRDIRIDDGWLTATCVDHAGRWVETRMAANWCALWGKDIANIDGQFSCR</sequence>
<evidence type="ECO:0000259" key="2">
    <source>
        <dbReference type="SMART" id="SM01111"/>
    </source>
</evidence>
<accession>A0ABU0L938</accession>
<proteinExistence type="predicted"/>
<dbReference type="Gene3D" id="2.30.60.10">
    <property type="entry name" value="Cyanovirin-N"/>
    <property type="match status" value="1"/>
</dbReference>
<keyword evidence="1" id="KW-0732">Signal</keyword>
<feature type="chain" id="PRO_5045566506" description="Cyanovirin-N domain-containing protein" evidence="1">
    <location>
        <begin position="25"/>
        <end position="159"/>
    </location>
</feature>